<accession>A0A941B685</accession>
<name>A0A941B685_9ACTN</name>
<feature type="region of interest" description="Disordered" evidence="1">
    <location>
        <begin position="249"/>
        <end position="271"/>
    </location>
</feature>
<dbReference type="InterPro" id="IPR001466">
    <property type="entry name" value="Beta-lactam-related"/>
</dbReference>
<dbReference type="SUPFAM" id="SSF56601">
    <property type="entry name" value="beta-lactamase/transpeptidase-like"/>
    <property type="match status" value="1"/>
</dbReference>
<protein>
    <submittedName>
        <fullName evidence="3">Beta-lactamase family protein</fullName>
    </submittedName>
</protein>
<dbReference type="EMBL" id="JAGPYQ010000001">
    <property type="protein sequence ID" value="MBQ0852235.1"/>
    <property type="molecule type" value="Genomic_DNA"/>
</dbReference>
<dbReference type="Pfam" id="PF00144">
    <property type="entry name" value="Beta-lactamase"/>
    <property type="match status" value="1"/>
</dbReference>
<keyword evidence="4" id="KW-1185">Reference proteome</keyword>
<sequence length="421" mass="45604">MDQLQQEVDPAEVGLDPAALDRLDRFYARRVNDGLLPGYLVSVSRHGRVAHLTSYGLRDREAGLPVTADTVWRLYSMTKPVASVAALMLHEEGLLGLDDPVSRHLPSFADLRVYESGTGDNLRTRPADGPLLVRHLLTHTAGMTIGAYRTHPVDALYRAAGVEIQAPEGADLAEACELYASLPLQFEPGTQWNYSVATNVVGRLIEVVTGRPLDAFLAERVFAPLGMTDTGFHVSGEQADRLAVLYQENPEPPEGQEGEEGQEGRAAGITPLPGPPVHERPRLLSCSSGLVGTAGDYHRFMEFLRRRGELDGVRLLSPDTVDTMTTNQLPADLHAFGSRPIHGQPDNAGLGFGLGVSVVVDADRTPSPESEGSYGWSGAGGTTFWVDPRNDLTVQFMTQVRPAATLSFHELKSFVHEALEG</sequence>
<dbReference type="PANTHER" id="PTHR43283:SF3">
    <property type="entry name" value="BETA-LACTAMASE FAMILY PROTEIN (AFU_ORTHOLOGUE AFUA_5G07500)"/>
    <property type="match status" value="1"/>
</dbReference>
<comment type="caution">
    <text evidence="3">The sequence shown here is derived from an EMBL/GenBank/DDBJ whole genome shotgun (WGS) entry which is preliminary data.</text>
</comment>
<dbReference type="PANTHER" id="PTHR43283">
    <property type="entry name" value="BETA-LACTAMASE-RELATED"/>
    <property type="match status" value="1"/>
</dbReference>
<evidence type="ECO:0000313" key="3">
    <source>
        <dbReference type="EMBL" id="MBQ0852235.1"/>
    </source>
</evidence>
<reference evidence="3 4" key="1">
    <citation type="submission" date="2021-04" db="EMBL/GenBank/DDBJ databases">
        <authorList>
            <person name="Tang X."/>
            <person name="Zhou X."/>
            <person name="Chen X."/>
            <person name="Cernava T."/>
            <person name="Zhang C."/>
        </authorList>
    </citation>
    <scope>NUCLEOTIDE SEQUENCE [LARGE SCALE GENOMIC DNA]</scope>
    <source>
        <strain evidence="3 4">BH-SS-21</strain>
    </source>
</reference>
<dbReference type="Gene3D" id="3.40.710.10">
    <property type="entry name" value="DD-peptidase/beta-lactamase superfamily"/>
    <property type="match status" value="1"/>
</dbReference>
<proteinExistence type="predicted"/>
<evidence type="ECO:0000313" key="4">
    <source>
        <dbReference type="Proteomes" id="UP000677413"/>
    </source>
</evidence>
<dbReference type="InterPro" id="IPR050789">
    <property type="entry name" value="Diverse_Enzym_Activities"/>
</dbReference>
<dbReference type="InterPro" id="IPR012338">
    <property type="entry name" value="Beta-lactam/transpept-like"/>
</dbReference>
<feature type="domain" description="Beta-lactamase-related" evidence="2">
    <location>
        <begin position="24"/>
        <end position="402"/>
    </location>
</feature>
<organism evidence="3 4">
    <name type="scientific">Streptomyces liliiviolaceus</name>
    <dbReference type="NCBI Taxonomy" id="2823109"/>
    <lineage>
        <taxon>Bacteria</taxon>
        <taxon>Bacillati</taxon>
        <taxon>Actinomycetota</taxon>
        <taxon>Actinomycetes</taxon>
        <taxon>Kitasatosporales</taxon>
        <taxon>Streptomycetaceae</taxon>
        <taxon>Streptomyces</taxon>
    </lineage>
</organism>
<evidence type="ECO:0000259" key="2">
    <source>
        <dbReference type="Pfam" id="PF00144"/>
    </source>
</evidence>
<dbReference type="RefSeq" id="WP_210888059.1">
    <property type="nucleotide sequence ID" value="NZ_JAGPYQ010000001.1"/>
</dbReference>
<dbReference type="Proteomes" id="UP000677413">
    <property type="component" value="Unassembled WGS sequence"/>
</dbReference>
<dbReference type="AlphaFoldDB" id="A0A941B685"/>
<evidence type="ECO:0000256" key="1">
    <source>
        <dbReference type="SAM" id="MobiDB-lite"/>
    </source>
</evidence>
<gene>
    <name evidence="3" type="ORF">J8N05_29180</name>
</gene>